<feature type="binding site" evidence="12">
    <location>
        <position position="155"/>
    </location>
    <ligand>
        <name>GTP</name>
        <dbReference type="ChEBI" id="CHEBI:37565"/>
    </ligand>
</feature>
<evidence type="ECO:0000259" key="13">
    <source>
        <dbReference type="PROSITE" id="PS51918"/>
    </source>
</evidence>
<comment type="function">
    <text evidence="12">Catalyzes the cyclization of GTP to (8S)-3',8-cyclo-7,8-dihydroguanosine 5'-triphosphate.</text>
</comment>
<keyword evidence="4 12" id="KW-0479">Metal-binding</keyword>
<evidence type="ECO:0000256" key="11">
    <source>
        <dbReference type="ARBA" id="ARBA00048697"/>
    </source>
</evidence>
<dbReference type="Pfam" id="PF04055">
    <property type="entry name" value="Radical_SAM"/>
    <property type="match status" value="1"/>
</dbReference>
<dbReference type="CDD" id="cd21117">
    <property type="entry name" value="Twitch_MoaA"/>
    <property type="match status" value="1"/>
</dbReference>
<evidence type="ECO:0000256" key="9">
    <source>
        <dbReference type="ARBA" id="ARBA00023150"/>
    </source>
</evidence>
<evidence type="ECO:0000313" key="15">
    <source>
        <dbReference type="Proteomes" id="UP001169242"/>
    </source>
</evidence>
<comment type="cofactor">
    <cofactor evidence="12">
        <name>[4Fe-4S] cluster</name>
        <dbReference type="ChEBI" id="CHEBI:49883"/>
    </cofactor>
    <text evidence="12">Binds 2 [4Fe-4S] clusters. Binds 1 [4Fe-4S] cluster coordinated with 3 cysteines and an exchangeable S-adenosyl-L-methionine and 1 [4Fe-4S] cluster coordinated with 3 cysteines and the GTP-derived substrate.</text>
</comment>
<feature type="binding site" evidence="12">
    <location>
        <position position="13"/>
    </location>
    <ligand>
        <name>GTP</name>
        <dbReference type="ChEBI" id="CHEBI:37565"/>
    </ligand>
</feature>
<dbReference type="RefSeq" id="WP_053986140.1">
    <property type="nucleotide sequence ID" value="NZ_JAQIFT010000037.1"/>
</dbReference>
<dbReference type="InterPro" id="IPR013483">
    <property type="entry name" value="MoaA"/>
</dbReference>
<evidence type="ECO:0000256" key="3">
    <source>
        <dbReference type="ARBA" id="ARBA00022691"/>
    </source>
</evidence>
<dbReference type="GO" id="GO:0051539">
    <property type="term" value="F:4 iron, 4 sulfur cluster binding"/>
    <property type="evidence" value="ECO:0007669"/>
    <property type="project" value="UniProtKB-UniRule"/>
</dbReference>
<feature type="binding site" evidence="12">
    <location>
        <begin position="256"/>
        <end position="258"/>
    </location>
    <ligand>
        <name>GTP</name>
        <dbReference type="ChEBI" id="CHEBI:37565"/>
    </ligand>
</feature>
<dbReference type="GO" id="GO:0061799">
    <property type="term" value="F:cyclic pyranopterin monophosphate synthase activity"/>
    <property type="evidence" value="ECO:0007669"/>
    <property type="project" value="TreeGrafter"/>
</dbReference>
<feature type="binding site" evidence="12">
    <location>
        <position position="67"/>
    </location>
    <ligand>
        <name>S-adenosyl-L-methionine</name>
        <dbReference type="ChEBI" id="CHEBI:59789"/>
    </ligand>
</feature>
<dbReference type="CDD" id="cd01335">
    <property type="entry name" value="Radical_SAM"/>
    <property type="match status" value="1"/>
</dbReference>
<dbReference type="NCBIfam" id="TIGR02666">
    <property type="entry name" value="moaA"/>
    <property type="match status" value="1"/>
</dbReference>
<evidence type="ECO:0000256" key="8">
    <source>
        <dbReference type="ARBA" id="ARBA00023134"/>
    </source>
</evidence>
<dbReference type="EMBL" id="JAQIFT010000037">
    <property type="protein sequence ID" value="MDA3731534.1"/>
    <property type="molecule type" value="Genomic_DNA"/>
</dbReference>
<evidence type="ECO:0000256" key="7">
    <source>
        <dbReference type="ARBA" id="ARBA00023014"/>
    </source>
</evidence>
<sequence length="327" mass="36731">MKDRKNRSIDYLRISVIDRCNLRCVYCMPEEGIACLDKKELLTFEEITRVCTSAAKLGIKKIKLTGGEPLVRKDFVNLVRQIKAIEGIEEITLTTNGLLLEEKLDDLIEAGITAINVSLDTLEAEHFKNITKVDGFDKVLRAIRKAANSSLKSVKVNALVAKHLNEEQICHLARLAEHDRINVRFIELMPIGLGKQFERISKEEVLEILEAEFGTLIPYEKQLGNGPAKYWEIEGFKGKIGFISAVSDCFCDACNRVRLTAEGFLKLCLHSKAGVDLKALLRNGISDEDLMLTIAEAIHVKPDKHYFEEVVEAIDEQEDKMMAQIGG</sequence>
<dbReference type="SUPFAM" id="SSF102114">
    <property type="entry name" value="Radical SAM enzymes"/>
    <property type="match status" value="1"/>
</dbReference>
<comment type="caution">
    <text evidence="12">Lacks conserved residue(s) required for the propagation of feature annotation.</text>
</comment>
<feature type="binding site" evidence="12">
    <location>
        <position position="254"/>
    </location>
    <ligand>
        <name>[4Fe-4S] cluster</name>
        <dbReference type="ChEBI" id="CHEBI:49883"/>
        <label>2</label>
        <note>4Fe-4S-substrate</note>
    </ligand>
</feature>
<evidence type="ECO:0000256" key="5">
    <source>
        <dbReference type="ARBA" id="ARBA00022741"/>
    </source>
</evidence>
<dbReference type="InterPro" id="IPR000385">
    <property type="entry name" value="MoaA_NifB_PqqE_Fe-S-bd_CS"/>
</dbReference>
<evidence type="ECO:0000313" key="14">
    <source>
        <dbReference type="EMBL" id="MDA3731534.1"/>
    </source>
</evidence>
<evidence type="ECO:0000256" key="10">
    <source>
        <dbReference type="ARBA" id="ARBA00023239"/>
    </source>
</evidence>
<dbReference type="SFLD" id="SFLDG01067">
    <property type="entry name" value="SPASM/twitch_domain_containing"/>
    <property type="match status" value="1"/>
</dbReference>
<name>A0AA42DM63_9FIRM</name>
<dbReference type="InterPro" id="IPR007197">
    <property type="entry name" value="rSAM"/>
</dbReference>
<feature type="binding site" evidence="12">
    <location>
        <position position="251"/>
    </location>
    <ligand>
        <name>[4Fe-4S] cluster</name>
        <dbReference type="ChEBI" id="CHEBI:49883"/>
        <label>2</label>
        <note>4Fe-4S-substrate</note>
    </ligand>
</feature>
<organism evidence="14 15">
    <name type="scientific">Holtiella tumoricola</name>
    <dbReference type="NCBI Taxonomy" id="3018743"/>
    <lineage>
        <taxon>Bacteria</taxon>
        <taxon>Bacillati</taxon>
        <taxon>Bacillota</taxon>
        <taxon>Clostridia</taxon>
        <taxon>Lachnospirales</taxon>
        <taxon>Cellulosilyticaceae</taxon>
        <taxon>Holtiella</taxon>
    </lineage>
</organism>
<keyword evidence="5 12" id="KW-0547">Nucleotide-binding</keyword>
<dbReference type="GO" id="GO:1904047">
    <property type="term" value="F:S-adenosyl-L-methionine binding"/>
    <property type="evidence" value="ECO:0007669"/>
    <property type="project" value="UniProtKB-UniRule"/>
</dbReference>
<dbReference type="PANTHER" id="PTHR22960:SF0">
    <property type="entry name" value="MOLYBDENUM COFACTOR BIOSYNTHESIS PROTEIN 1"/>
    <property type="match status" value="1"/>
</dbReference>
<dbReference type="InterPro" id="IPR006638">
    <property type="entry name" value="Elp3/MiaA/NifB-like_rSAM"/>
</dbReference>
<evidence type="ECO:0000256" key="1">
    <source>
        <dbReference type="ARBA" id="ARBA00012167"/>
    </source>
</evidence>
<dbReference type="InterPro" id="IPR010505">
    <property type="entry name" value="MoaA_twitch"/>
</dbReference>
<keyword evidence="7 12" id="KW-0411">Iron-sulfur</keyword>
<feature type="binding site" evidence="12">
    <location>
        <position position="189"/>
    </location>
    <ligand>
        <name>S-adenosyl-L-methionine</name>
        <dbReference type="ChEBI" id="CHEBI:59789"/>
    </ligand>
</feature>
<dbReference type="SFLD" id="SFLDG01383">
    <property type="entry name" value="cyclic_pyranopterin_phosphate"/>
    <property type="match status" value="1"/>
</dbReference>
<protein>
    <recommendedName>
        <fullName evidence="1 12">GTP 3',8-cyclase</fullName>
        <ecNumber evidence="1 12">4.1.99.22</ecNumber>
    </recommendedName>
    <alternativeName>
        <fullName evidence="12">Molybdenum cofactor biosynthesis protein A</fullName>
    </alternativeName>
</protein>
<keyword evidence="9 12" id="KW-0501">Molybdenum cofactor biosynthesis</keyword>
<dbReference type="SFLD" id="SFLDG01386">
    <property type="entry name" value="main_SPASM_domain-containing"/>
    <property type="match status" value="1"/>
</dbReference>
<dbReference type="Pfam" id="PF06463">
    <property type="entry name" value="Mob_synth_C"/>
    <property type="match status" value="1"/>
</dbReference>
<dbReference type="GO" id="GO:0046872">
    <property type="term" value="F:metal ion binding"/>
    <property type="evidence" value="ECO:0007669"/>
    <property type="project" value="UniProtKB-KW"/>
</dbReference>
<dbReference type="InterPro" id="IPR058240">
    <property type="entry name" value="rSAM_sf"/>
</dbReference>
<dbReference type="HAMAP" id="MF_01225_B">
    <property type="entry name" value="MoaA_B"/>
    <property type="match status" value="1"/>
</dbReference>
<gene>
    <name evidence="12 14" type="primary">moaA</name>
    <name evidence="14" type="ORF">PBV87_08595</name>
</gene>
<comment type="pathway">
    <text evidence="12">Cofactor biosynthesis; molybdopterin biosynthesis.</text>
</comment>
<dbReference type="GO" id="GO:0005525">
    <property type="term" value="F:GTP binding"/>
    <property type="evidence" value="ECO:0007669"/>
    <property type="project" value="UniProtKB-UniRule"/>
</dbReference>
<evidence type="ECO:0000256" key="12">
    <source>
        <dbReference type="HAMAP-Rule" id="MF_01225"/>
    </source>
</evidence>
<dbReference type="PANTHER" id="PTHR22960">
    <property type="entry name" value="MOLYBDOPTERIN COFACTOR SYNTHESIS PROTEIN A"/>
    <property type="match status" value="1"/>
</dbReference>
<dbReference type="Proteomes" id="UP001169242">
    <property type="component" value="Unassembled WGS sequence"/>
</dbReference>
<dbReference type="InterPro" id="IPR050105">
    <property type="entry name" value="MoCo_biosynth_MoaA/MoaC"/>
</dbReference>
<dbReference type="SMART" id="SM00729">
    <property type="entry name" value="Elp3"/>
    <property type="match status" value="1"/>
</dbReference>
<evidence type="ECO:0000256" key="6">
    <source>
        <dbReference type="ARBA" id="ARBA00023004"/>
    </source>
</evidence>
<dbReference type="SFLD" id="SFLDS00029">
    <property type="entry name" value="Radical_SAM"/>
    <property type="match status" value="1"/>
</dbReference>
<comment type="catalytic activity">
    <reaction evidence="11 12">
        <text>GTP + AH2 + S-adenosyl-L-methionine = (8S)-3',8-cyclo-7,8-dihydroguanosine 5'-triphosphate + 5'-deoxyadenosine + L-methionine + A + H(+)</text>
        <dbReference type="Rhea" id="RHEA:49576"/>
        <dbReference type="ChEBI" id="CHEBI:13193"/>
        <dbReference type="ChEBI" id="CHEBI:15378"/>
        <dbReference type="ChEBI" id="CHEBI:17319"/>
        <dbReference type="ChEBI" id="CHEBI:17499"/>
        <dbReference type="ChEBI" id="CHEBI:37565"/>
        <dbReference type="ChEBI" id="CHEBI:57844"/>
        <dbReference type="ChEBI" id="CHEBI:59789"/>
        <dbReference type="ChEBI" id="CHEBI:131766"/>
        <dbReference type="EC" id="4.1.99.22"/>
    </reaction>
</comment>
<keyword evidence="6 12" id="KW-0408">Iron</keyword>
<dbReference type="PROSITE" id="PS51918">
    <property type="entry name" value="RADICAL_SAM"/>
    <property type="match status" value="1"/>
</dbReference>
<keyword evidence="15" id="KW-1185">Reference proteome</keyword>
<reference evidence="14" key="1">
    <citation type="journal article" date="2023" name="Int. J. Syst. Evol. Microbiol.">
        <title>&lt;i&gt;Holtiella tumoricola&lt;/i&gt; gen. nov. sp. nov., isolated from a human clinical sample.</title>
        <authorList>
            <person name="Allen-Vercoe E."/>
            <person name="Daigneault M.C."/>
            <person name="Vancuren S.J."/>
            <person name="Cochrane K."/>
            <person name="O'Neal L.L."/>
            <person name="Sankaranarayanan K."/>
            <person name="Lawson P.A."/>
        </authorList>
    </citation>
    <scope>NUCLEOTIDE SEQUENCE</scope>
    <source>
        <strain evidence="14">CC70A</strain>
    </source>
</reference>
<dbReference type="EC" id="4.1.99.22" evidence="1 12"/>
<keyword evidence="10 12" id="KW-0456">Lyase</keyword>
<dbReference type="Gene3D" id="3.20.20.70">
    <property type="entry name" value="Aldolase class I"/>
    <property type="match status" value="1"/>
</dbReference>
<comment type="similarity">
    <text evidence="12">Belongs to the radical SAM superfamily. MoaA family.</text>
</comment>
<feature type="binding site" evidence="12">
    <location>
        <position position="26"/>
    </location>
    <ligand>
        <name>S-adenosyl-L-methionine</name>
        <dbReference type="ChEBI" id="CHEBI:59789"/>
    </ligand>
</feature>
<feature type="binding site" evidence="12">
    <location>
        <position position="20"/>
    </location>
    <ligand>
        <name>[4Fe-4S] cluster</name>
        <dbReference type="ChEBI" id="CHEBI:49883"/>
        <label>1</label>
        <note>4Fe-4S-S-AdoMet</note>
    </ligand>
</feature>
<dbReference type="AlphaFoldDB" id="A0AA42DM63"/>
<keyword evidence="8 12" id="KW-0342">GTP-binding</keyword>
<dbReference type="PROSITE" id="PS01305">
    <property type="entry name" value="MOAA_NIFB_PQQE"/>
    <property type="match status" value="1"/>
</dbReference>
<dbReference type="GO" id="GO:0006777">
    <property type="term" value="P:Mo-molybdopterin cofactor biosynthetic process"/>
    <property type="evidence" value="ECO:0007669"/>
    <property type="project" value="UniProtKB-UniRule"/>
</dbReference>
<comment type="subunit">
    <text evidence="12">Monomer and homodimer.</text>
</comment>
<feature type="binding site" evidence="12">
    <location>
        <position position="268"/>
    </location>
    <ligand>
        <name>[4Fe-4S] cluster</name>
        <dbReference type="ChEBI" id="CHEBI:49883"/>
        <label>2</label>
        <note>4Fe-4S-substrate</note>
    </ligand>
</feature>
<feature type="binding site" evidence="12">
    <location>
        <position position="94"/>
    </location>
    <ligand>
        <name>GTP</name>
        <dbReference type="ChEBI" id="CHEBI:37565"/>
    </ligand>
</feature>
<keyword evidence="3 12" id="KW-0949">S-adenosyl-L-methionine</keyword>
<keyword evidence="2 12" id="KW-0004">4Fe-4S</keyword>
<feature type="binding site" evidence="12">
    <location>
        <position position="24"/>
    </location>
    <ligand>
        <name>[4Fe-4S] cluster</name>
        <dbReference type="ChEBI" id="CHEBI:49883"/>
        <label>1</label>
        <note>4Fe-4S-S-AdoMet</note>
    </ligand>
</feature>
<dbReference type="GO" id="GO:0061798">
    <property type="term" value="F:GTP 3',8'-cyclase activity"/>
    <property type="evidence" value="ECO:0007669"/>
    <property type="project" value="UniProtKB-UniRule"/>
</dbReference>
<feature type="binding site" evidence="12">
    <location>
        <position position="27"/>
    </location>
    <ligand>
        <name>[4Fe-4S] cluster</name>
        <dbReference type="ChEBI" id="CHEBI:49883"/>
        <label>1</label>
        <note>4Fe-4S-S-AdoMet</note>
    </ligand>
</feature>
<dbReference type="InterPro" id="IPR040064">
    <property type="entry name" value="MoaA-like"/>
</dbReference>
<evidence type="ECO:0000256" key="2">
    <source>
        <dbReference type="ARBA" id="ARBA00022485"/>
    </source>
</evidence>
<comment type="caution">
    <text evidence="14">The sequence shown here is derived from an EMBL/GenBank/DDBJ whole genome shotgun (WGS) entry which is preliminary data.</text>
</comment>
<dbReference type="InterPro" id="IPR013785">
    <property type="entry name" value="Aldolase_TIM"/>
</dbReference>
<proteinExistence type="inferred from homology"/>
<evidence type="ECO:0000256" key="4">
    <source>
        <dbReference type="ARBA" id="ARBA00022723"/>
    </source>
</evidence>
<accession>A0AA42DM63</accession>
<feature type="binding site" evidence="12">
    <location>
        <position position="118"/>
    </location>
    <ligand>
        <name>S-adenosyl-L-methionine</name>
        <dbReference type="ChEBI" id="CHEBI:59789"/>
    </ligand>
</feature>
<feature type="domain" description="Radical SAM core" evidence="13">
    <location>
        <begin position="4"/>
        <end position="227"/>
    </location>
</feature>